<dbReference type="EMBL" id="CH474016">
    <property type="protein sequence ID" value="EDL93023.1"/>
    <property type="molecule type" value="Genomic_DNA"/>
</dbReference>
<dbReference type="AlphaFoldDB" id="A6K3Z8"/>
<name>A6K3Z8_RAT</name>
<dbReference type="GO" id="GO:0003743">
    <property type="term" value="F:translation initiation factor activity"/>
    <property type="evidence" value="ECO:0007669"/>
    <property type="project" value="UniProtKB-KW"/>
</dbReference>
<gene>
    <name evidence="1 3" type="primary">Eif4ebp2</name>
    <name evidence="1" type="ORF">rCG_22031</name>
</gene>
<proteinExistence type="predicted"/>
<evidence type="ECO:0000313" key="3">
    <source>
        <dbReference type="RGD" id="1310824"/>
    </source>
</evidence>
<organism evidence="1 2">
    <name type="scientific">Rattus norvegicus</name>
    <name type="common">Rat</name>
    <dbReference type="NCBI Taxonomy" id="10116"/>
    <lineage>
        <taxon>Eukaryota</taxon>
        <taxon>Metazoa</taxon>
        <taxon>Chordata</taxon>
        <taxon>Craniata</taxon>
        <taxon>Vertebrata</taxon>
        <taxon>Euteleostomi</taxon>
        <taxon>Mammalia</taxon>
        <taxon>Eutheria</taxon>
        <taxon>Euarchontoglires</taxon>
        <taxon>Glires</taxon>
        <taxon>Rodentia</taxon>
        <taxon>Myomorpha</taxon>
        <taxon>Muroidea</taxon>
        <taxon>Muridae</taxon>
        <taxon>Murinae</taxon>
        <taxon>Rattus</taxon>
    </lineage>
</organism>
<dbReference type="AGR" id="RGD:1310824"/>
<accession>A6K3Z8</accession>
<dbReference type="Proteomes" id="UP000234681">
    <property type="component" value="Chromosome 20"/>
</dbReference>
<keyword evidence="1" id="KW-0648">Protein biosynthesis</keyword>
<dbReference type="RGD" id="1310824">
    <property type="gene designation" value="Eif4ebp2"/>
</dbReference>
<reference evidence="1 2" key="1">
    <citation type="submission" date="2005-09" db="EMBL/GenBank/DDBJ databases">
        <authorList>
            <person name="Mural R.J."/>
            <person name="Li P.W."/>
            <person name="Adams M.D."/>
            <person name="Amanatides P.G."/>
            <person name="Baden-Tillson H."/>
            <person name="Barnstead M."/>
            <person name="Chin S.H."/>
            <person name="Dew I."/>
            <person name="Evans C.A."/>
            <person name="Ferriera S."/>
            <person name="Flanigan M."/>
            <person name="Fosler C."/>
            <person name="Glodek A."/>
            <person name="Gu Z."/>
            <person name="Holt R.A."/>
            <person name="Jennings D."/>
            <person name="Kraft C.L."/>
            <person name="Lu F."/>
            <person name="Nguyen T."/>
            <person name="Nusskern D.R."/>
            <person name="Pfannkoch C.M."/>
            <person name="Sitter C."/>
            <person name="Sutton G.G."/>
            <person name="Venter J.C."/>
            <person name="Wang Z."/>
            <person name="Woodage T."/>
            <person name="Zheng X.H."/>
            <person name="Zhong F."/>
        </authorList>
    </citation>
    <scope>NUCLEOTIDE SEQUENCE [LARGE SCALE GENOMIC DNA]</scope>
    <source>
        <strain>BN</strain>
        <strain evidence="2">Sprague-Dawley</strain>
    </source>
</reference>
<evidence type="ECO:0000313" key="2">
    <source>
        <dbReference type="Proteomes" id="UP000234681"/>
    </source>
</evidence>
<sequence length="147" mass="15533">MRLSLRWTSDPAAVSKAAPDTARVHLTGPVGTPCTEKLQSPCPLWVPNNGRCALSSHIFPSPALCPLKVRLMNKPMDYSVELTGPQTKAVLVASLVISQESSCPIKICPQSRTVSKQHLCLQGLGGEGGLVPIAVLGLSLSFPAAYC</sequence>
<protein>
    <submittedName>
        <fullName evidence="1">Eukaryotic translation initiation factor 4E binding protein 2, isoform CRA_a</fullName>
    </submittedName>
</protein>
<evidence type="ECO:0000313" key="1">
    <source>
        <dbReference type="EMBL" id="EDL93023.1"/>
    </source>
</evidence>
<keyword evidence="1" id="KW-0396">Initiation factor</keyword>